<accession>A0A5J5C564</accession>
<reference evidence="1 2" key="1">
    <citation type="submission" date="2019-09" db="EMBL/GenBank/DDBJ databases">
        <title>A chromosome-level genome assembly of the Chinese tupelo Nyssa sinensis.</title>
        <authorList>
            <person name="Yang X."/>
            <person name="Kang M."/>
            <person name="Yang Y."/>
            <person name="Xiong H."/>
            <person name="Wang M."/>
            <person name="Zhang Z."/>
            <person name="Wang Z."/>
            <person name="Wu H."/>
            <person name="Ma T."/>
            <person name="Liu J."/>
            <person name="Xi Z."/>
        </authorList>
    </citation>
    <scope>NUCLEOTIDE SEQUENCE [LARGE SCALE GENOMIC DNA]</scope>
    <source>
        <strain evidence="1">J267</strain>
        <tissue evidence="1">Leaf</tissue>
    </source>
</reference>
<name>A0A5J5C564_9ASTE</name>
<gene>
    <name evidence="1" type="ORF">F0562_000425</name>
</gene>
<protein>
    <submittedName>
        <fullName evidence="1">Uncharacterized protein</fullName>
    </submittedName>
</protein>
<evidence type="ECO:0000313" key="1">
    <source>
        <dbReference type="EMBL" id="KAA8548741.1"/>
    </source>
</evidence>
<proteinExistence type="predicted"/>
<sequence>MVESARVMNLRINPGYDRDVRDRTAMVKLKDPKGSGTLIILTVANAPRCREPRGCYTVMIGDLIMKGDDGCLYSDHHSDVDEGYHVPDLGCCDVYCDFMMENPWYVLVL</sequence>
<dbReference type="Proteomes" id="UP000325577">
    <property type="component" value="Linkage Group LG0"/>
</dbReference>
<organism evidence="1 2">
    <name type="scientific">Nyssa sinensis</name>
    <dbReference type="NCBI Taxonomy" id="561372"/>
    <lineage>
        <taxon>Eukaryota</taxon>
        <taxon>Viridiplantae</taxon>
        <taxon>Streptophyta</taxon>
        <taxon>Embryophyta</taxon>
        <taxon>Tracheophyta</taxon>
        <taxon>Spermatophyta</taxon>
        <taxon>Magnoliopsida</taxon>
        <taxon>eudicotyledons</taxon>
        <taxon>Gunneridae</taxon>
        <taxon>Pentapetalae</taxon>
        <taxon>asterids</taxon>
        <taxon>Cornales</taxon>
        <taxon>Nyssaceae</taxon>
        <taxon>Nyssa</taxon>
    </lineage>
</organism>
<evidence type="ECO:0000313" key="2">
    <source>
        <dbReference type="Proteomes" id="UP000325577"/>
    </source>
</evidence>
<dbReference type="EMBL" id="CM018031">
    <property type="protein sequence ID" value="KAA8548741.1"/>
    <property type="molecule type" value="Genomic_DNA"/>
</dbReference>
<dbReference type="AlphaFoldDB" id="A0A5J5C564"/>
<keyword evidence="2" id="KW-1185">Reference proteome</keyword>